<organism evidence="1 2">
    <name type="scientific">Pistacia atlantica</name>
    <dbReference type="NCBI Taxonomy" id="434234"/>
    <lineage>
        <taxon>Eukaryota</taxon>
        <taxon>Viridiplantae</taxon>
        <taxon>Streptophyta</taxon>
        <taxon>Embryophyta</taxon>
        <taxon>Tracheophyta</taxon>
        <taxon>Spermatophyta</taxon>
        <taxon>Magnoliopsida</taxon>
        <taxon>eudicotyledons</taxon>
        <taxon>Gunneridae</taxon>
        <taxon>Pentapetalae</taxon>
        <taxon>rosids</taxon>
        <taxon>malvids</taxon>
        <taxon>Sapindales</taxon>
        <taxon>Anacardiaceae</taxon>
        <taxon>Pistacia</taxon>
    </lineage>
</organism>
<sequence length="267" mass="28968">MHNEEEWKGTSAPDIDLSYNYLSGTFPSWVSTGSKQLNLVANNFTFESSNISSLLGLNCLQRNFLCNKNAPACIFATADSSFAIKCGGEEMKVDIIVCEADGYDLGGASCIVLDTAKLAISGAGPKLYQSSRQSSGSLRFYGLRLENGLHNVSLSFAETVFGDQGSQKWMSLGRRVFDIYIQLKDFDISTRAGGERKAITNKFNANVSENYLEIHLLWAGKGTCSIADAVLLGIGPKLKIFSYAELRSATQDFDCTNKLGQGGFGPL</sequence>
<dbReference type="EMBL" id="CM047908">
    <property type="protein sequence ID" value="KAJ0081557.1"/>
    <property type="molecule type" value="Genomic_DNA"/>
</dbReference>
<evidence type="ECO:0000313" key="1">
    <source>
        <dbReference type="EMBL" id="KAJ0081557.1"/>
    </source>
</evidence>
<evidence type="ECO:0000313" key="2">
    <source>
        <dbReference type="Proteomes" id="UP001164250"/>
    </source>
</evidence>
<gene>
    <name evidence="1" type="ORF">Patl1_11691</name>
</gene>
<dbReference type="Proteomes" id="UP001164250">
    <property type="component" value="Chromosome 12"/>
</dbReference>
<proteinExistence type="predicted"/>
<protein>
    <submittedName>
        <fullName evidence="1">Uncharacterized protein</fullName>
    </submittedName>
</protein>
<keyword evidence="2" id="KW-1185">Reference proteome</keyword>
<name>A0ACC1A3E5_9ROSI</name>
<comment type="caution">
    <text evidence="1">The sequence shown here is derived from an EMBL/GenBank/DDBJ whole genome shotgun (WGS) entry which is preliminary data.</text>
</comment>
<accession>A0ACC1A3E5</accession>
<reference evidence="2" key="1">
    <citation type="journal article" date="2023" name="G3 (Bethesda)">
        <title>Genome assembly and association tests identify interacting loci associated with vigor, precocity, and sex in interspecific pistachio rootstocks.</title>
        <authorList>
            <person name="Palmer W."/>
            <person name="Jacygrad E."/>
            <person name="Sagayaradj S."/>
            <person name="Cavanaugh K."/>
            <person name="Han R."/>
            <person name="Bertier L."/>
            <person name="Beede B."/>
            <person name="Kafkas S."/>
            <person name="Golino D."/>
            <person name="Preece J."/>
            <person name="Michelmore R."/>
        </authorList>
    </citation>
    <scope>NUCLEOTIDE SEQUENCE [LARGE SCALE GENOMIC DNA]</scope>
</reference>